<dbReference type="Gene3D" id="3.40.50.1010">
    <property type="entry name" value="5'-nuclease"/>
    <property type="match status" value="1"/>
</dbReference>
<dbReference type="SUPFAM" id="SSF88723">
    <property type="entry name" value="PIN domain-like"/>
    <property type="match status" value="1"/>
</dbReference>
<keyword evidence="4 5" id="KW-0378">Hydrolase</keyword>
<dbReference type="EMBL" id="CP016618">
    <property type="protein sequence ID" value="ANY83442.1"/>
    <property type="molecule type" value="Genomic_DNA"/>
</dbReference>
<comment type="cofactor">
    <cofactor evidence="5">
        <name>Mg(2+)</name>
        <dbReference type="ChEBI" id="CHEBI:18420"/>
    </cofactor>
</comment>
<feature type="binding site" evidence="5">
    <location>
        <position position="96"/>
    </location>
    <ligand>
        <name>Mg(2+)</name>
        <dbReference type="ChEBI" id="CHEBI:18420"/>
    </ligand>
</feature>
<dbReference type="InterPro" id="IPR022907">
    <property type="entry name" value="VapC_family"/>
</dbReference>
<dbReference type="GO" id="GO:0004540">
    <property type="term" value="F:RNA nuclease activity"/>
    <property type="evidence" value="ECO:0007669"/>
    <property type="project" value="InterPro"/>
</dbReference>
<comment type="similarity">
    <text evidence="5">Belongs to the PINc/VapC protein family.</text>
</comment>
<evidence type="ECO:0000256" key="4">
    <source>
        <dbReference type="ARBA" id="ARBA00022801"/>
    </source>
</evidence>
<dbReference type="EC" id="3.1.-.-" evidence="5"/>
<keyword evidence="5" id="KW-0460">Magnesium</keyword>
<keyword evidence="1 5" id="KW-1277">Toxin-antitoxin system</keyword>
<gene>
    <name evidence="5" type="primary">vapC</name>
    <name evidence="7" type="ORF">BB934_34775</name>
</gene>
<keyword evidence="3 5" id="KW-0479">Metal-binding</keyword>
<keyword evidence="5" id="KW-0800">Toxin</keyword>
<evidence type="ECO:0000313" key="7">
    <source>
        <dbReference type="EMBL" id="ANY83442.1"/>
    </source>
</evidence>
<geneLocation type="plasmid" evidence="7">
    <name>unnamed3</name>
</geneLocation>
<reference evidence="7" key="1">
    <citation type="submission" date="2016-07" db="EMBL/GenBank/DDBJ databases">
        <title>Microvirga ossetica sp. nov. a new species of rhizobia isolated from root nodules of the legume species Vicia alpestris Steven originated from North Ossetia region in the Caucasus.</title>
        <authorList>
            <person name="Safronova V.I."/>
            <person name="Kuznetsova I.G."/>
            <person name="Sazanova A.L."/>
            <person name="Belimov A."/>
            <person name="Andronov E."/>
            <person name="Osledkin Y.S."/>
            <person name="Onishchuk O.P."/>
            <person name="Kurchak O.N."/>
            <person name="Shaposhnikov A.I."/>
            <person name="Willems A."/>
            <person name="Tikhonovich I.A."/>
        </authorList>
    </citation>
    <scope>NUCLEOTIDE SEQUENCE [LARGE SCALE GENOMIC DNA]</scope>
    <source>
        <strain evidence="7">V5/3M</strain>
        <plasmid evidence="7">unnamed3</plasmid>
    </source>
</reference>
<dbReference type="HAMAP" id="MF_00265">
    <property type="entry name" value="VapC_Nob1"/>
    <property type="match status" value="1"/>
</dbReference>
<dbReference type="Pfam" id="PF01850">
    <property type="entry name" value="PIN"/>
    <property type="match status" value="1"/>
</dbReference>
<protein>
    <recommendedName>
        <fullName evidence="5">Ribonuclease VapC</fullName>
        <shortName evidence="5">RNase VapC</shortName>
        <ecNumber evidence="5">3.1.-.-</ecNumber>
    </recommendedName>
    <alternativeName>
        <fullName evidence="5">Toxin VapC</fullName>
    </alternativeName>
</protein>
<evidence type="ECO:0000256" key="5">
    <source>
        <dbReference type="HAMAP-Rule" id="MF_00265"/>
    </source>
</evidence>
<sequence>MSGKAFFDTNVVLYLLSEDAAKADRAEALLALGGTVSVQVLNEAVSVMTRKLKMDLDEVREVLAGVRHFCAVEPITTDTHDVALNVMKRYGFSIYDSLIVAAAVSAGCETLFSEDLQDGQRVQDSLTIVNPFK</sequence>
<evidence type="ECO:0000256" key="3">
    <source>
        <dbReference type="ARBA" id="ARBA00022723"/>
    </source>
</evidence>
<feature type="binding site" evidence="5">
    <location>
        <position position="8"/>
    </location>
    <ligand>
        <name>Mg(2+)</name>
        <dbReference type="ChEBI" id="CHEBI:18420"/>
    </ligand>
</feature>
<keyword evidence="2 5" id="KW-0540">Nuclease</keyword>
<dbReference type="AlphaFoldDB" id="A0A1B2EUB4"/>
<accession>A0A1B2EUB4</accession>
<proteinExistence type="inferred from homology"/>
<dbReference type="OrthoDB" id="163436at2"/>
<dbReference type="RefSeq" id="WP_099514454.1">
    <property type="nucleotide sequence ID" value="NZ_CP016618.1"/>
</dbReference>
<evidence type="ECO:0000256" key="1">
    <source>
        <dbReference type="ARBA" id="ARBA00022649"/>
    </source>
</evidence>
<feature type="domain" description="PIN" evidence="6">
    <location>
        <begin position="6"/>
        <end position="115"/>
    </location>
</feature>
<name>A0A1B2EUB4_9HYPH</name>
<dbReference type="GO" id="GO:0000287">
    <property type="term" value="F:magnesium ion binding"/>
    <property type="evidence" value="ECO:0007669"/>
    <property type="project" value="UniProtKB-UniRule"/>
</dbReference>
<dbReference type="InterPro" id="IPR002716">
    <property type="entry name" value="PIN_dom"/>
</dbReference>
<dbReference type="GO" id="GO:0016787">
    <property type="term" value="F:hydrolase activity"/>
    <property type="evidence" value="ECO:0007669"/>
    <property type="project" value="UniProtKB-KW"/>
</dbReference>
<dbReference type="GO" id="GO:0090729">
    <property type="term" value="F:toxin activity"/>
    <property type="evidence" value="ECO:0007669"/>
    <property type="project" value="UniProtKB-KW"/>
</dbReference>
<comment type="function">
    <text evidence="5">Toxic component of a toxin-antitoxin (TA) system. An RNase.</text>
</comment>
<evidence type="ECO:0000259" key="6">
    <source>
        <dbReference type="Pfam" id="PF01850"/>
    </source>
</evidence>
<dbReference type="KEGG" id="moc:BB934_34775"/>
<dbReference type="CDD" id="cd18692">
    <property type="entry name" value="PIN_VapC-like"/>
    <property type="match status" value="1"/>
</dbReference>
<evidence type="ECO:0000256" key="2">
    <source>
        <dbReference type="ARBA" id="ARBA00022722"/>
    </source>
</evidence>
<organism evidence="7">
    <name type="scientific">Microvirga ossetica</name>
    <dbReference type="NCBI Taxonomy" id="1882682"/>
    <lineage>
        <taxon>Bacteria</taxon>
        <taxon>Pseudomonadati</taxon>
        <taxon>Pseudomonadota</taxon>
        <taxon>Alphaproteobacteria</taxon>
        <taxon>Hyphomicrobiales</taxon>
        <taxon>Methylobacteriaceae</taxon>
        <taxon>Microvirga</taxon>
    </lineage>
</organism>
<dbReference type="InterPro" id="IPR029060">
    <property type="entry name" value="PIN-like_dom_sf"/>
</dbReference>
<keyword evidence="7" id="KW-0614">Plasmid</keyword>